<dbReference type="RefSeq" id="WP_012021303.1">
    <property type="nucleotide sequence ID" value="NZ_CP008822.1"/>
</dbReference>
<dbReference type="InterPro" id="IPR011234">
    <property type="entry name" value="Fumarylacetoacetase-like_C"/>
</dbReference>
<dbReference type="GO" id="GO:0008704">
    <property type="term" value="F:5-carboxymethyl-2-hydroxymuconate delta-isomerase activity"/>
    <property type="evidence" value="ECO:0007669"/>
    <property type="project" value="UniProtKB-EC"/>
</dbReference>
<dbReference type="AlphaFoldDB" id="A0A088E838"/>
<protein>
    <submittedName>
        <fullName evidence="5">2-hydroxyhepta-2,4-diene-1,7-dioate isomerase</fullName>
    </submittedName>
    <submittedName>
        <fullName evidence="4">5-carboxymethyl-2-hydroxymuconate Delta-isomerase</fullName>
        <ecNumber evidence="4">5.3.3.10</ecNumber>
    </submittedName>
</protein>
<evidence type="ECO:0000313" key="12">
    <source>
        <dbReference type="Proteomes" id="UP000061362"/>
    </source>
</evidence>
<evidence type="ECO:0000259" key="3">
    <source>
        <dbReference type="Pfam" id="PF01557"/>
    </source>
</evidence>
<dbReference type="OMA" id="NCRKVIC"/>
<dbReference type="Proteomes" id="UP000062475">
    <property type="component" value="Chromosome"/>
</dbReference>
<dbReference type="EMBL" id="CP012175">
    <property type="protein sequence ID" value="AKV81105.1"/>
    <property type="molecule type" value="Genomic_DNA"/>
</dbReference>
<gene>
    <name evidence="4" type="ORF">HA72_1358</name>
    <name evidence="5" type="ORF">MsedA_1376</name>
    <name evidence="6" type="ORF">MsedB_1378</name>
    <name evidence="7" type="ORF">MsedC_1376</name>
    <name evidence="8" type="ORF">MsedD_1377</name>
    <name evidence="9" type="ORF">MsedE_1382</name>
</gene>
<dbReference type="EMBL" id="CP012174">
    <property type="protein sequence ID" value="AKV78860.1"/>
    <property type="molecule type" value="Genomic_DNA"/>
</dbReference>
<evidence type="ECO:0000313" key="11">
    <source>
        <dbReference type="Proteomes" id="UP000056255"/>
    </source>
</evidence>
<reference evidence="4 10" key="1">
    <citation type="journal article" date="2014" name="J. Bacteriol.">
        <title>Role of an Archaeal PitA Transporter in the Copper and Arsenic Resistance of Metallosphaera sedula, an Extreme Thermoacidophile.</title>
        <authorList>
            <person name="McCarthy S."/>
            <person name="Ai C."/>
            <person name="Wheaton G."/>
            <person name="Tevatia R."/>
            <person name="Eckrich V."/>
            <person name="Kelly R."/>
            <person name="Blum P."/>
        </authorList>
    </citation>
    <scope>NUCLEOTIDE SEQUENCE [LARGE SCALE GENOMIC DNA]</scope>
    <source>
        <strain evidence="4 10">CuR1</strain>
    </source>
</reference>
<dbReference type="FunFam" id="3.90.850.10:FF:000002">
    <property type="entry name" value="2-hydroxyhepta-2,4-diene-1,7-dioate isomerase"/>
    <property type="match status" value="1"/>
</dbReference>
<dbReference type="EMBL" id="CP008822">
    <property type="protein sequence ID" value="AIM27500.1"/>
    <property type="molecule type" value="Genomic_DNA"/>
</dbReference>
<name>A0A088E838_9CREN</name>
<dbReference type="Proteomes" id="UP000056255">
    <property type="component" value="Chromosome"/>
</dbReference>
<dbReference type="InterPro" id="IPR036663">
    <property type="entry name" value="Fumarylacetoacetase_C_sf"/>
</dbReference>
<dbReference type="Proteomes" id="UP000062398">
    <property type="component" value="Chromosome"/>
</dbReference>
<evidence type="ECO:0000313" key="14">
    <source>
        <dbReference type="Proteomes" id="UP000062475"/>
    </source>
</evidence>
<proteinExistence type="inferred from homology"/>
<reference evidence="12 13" key="2">
    <citation type="journal article" date="2015" name="Genome Announc.">
        <title>Complete Genome Sequences of Evolved Arsenate-Resistant Metallosphaera sedula Strains.</title>
        <authorList>
            <person name="Ai C."/>
            <person name="McCarthy S."/>
            <person name="Schackwitz W."/>
            <person name="Martin J."/>
            <person name="Lipzen A."/>
            <person name="Blum P."/>
        </authorList>
    </citation>
    <scope>NUCLEOTIDE SEQUENCE [LARGE SCALE GENOMIC DNA]</scope>
    <source>
        <strain evidence="7 13">ARS120-1</strain>
        <strain evidence="8 12">ARS120-2</strain>
        <strain evidence="5 15">ARS50-1</strain>
        <strain evidence="6 14">ARS50-2</strain>
    </source>
</reference>
<dbReference type="EMBL" id="CP012172">
    <property type="protein sequence ID" value="AKV74369.1"/>
    <property type="molecule type" value="Genomic_DNA"/>
</dbReference>
<comment type="similarity">
    <text evidence="1">Belongs to the FAH family.</text>
</comment>
<evidence type="ECO:0000313" key="6">
    <source>
        <dbReference type="EMBL" id="AKV76608.1"/>
    </source>
</evidence>
<dbReference type="Pfam" id="PF01557">
    <property type="entry name" value="FAA_hydrolase"/>
    <property type="match status" value="1"/>
</dbReference>
<dbReference type="OrthoDB" id="6242at2157"/>
<dbReference type="PANTHER" id="PTHR42796:SF4">
    <property type="entry name" value="FUMARYLACETOACETATE HYDROLASE DOMAIN-CONTAINING PROTEIN 2A"/>
    <property type="match status" value="1"/>
</dbReference>
<dbReference type="Gene3D" id="3.90.850.10">
    <property type="entry name" value="Fumarylacetoacetase-like, C-terminal domain"/>
    <property type="match status" value="1"/>
</dbReference>
<organism evidence="4 10">
    <name type="scientific">Metallosphaera sedula</name>
    <dbReference type="NCBI Taxonomy" id="43687"/>
    <lineage>
        <taxon>Archaea</taxon>
        <taxon>Thermoproteota</taxon>
        <taxon>Thermoprotei</taxon>
        <taxon>Sulfolobales</taxon>
        <taxon>Sulfolobaceae</taxon>
        <taxon>Metallosphaera</taxon>
    </lineage>
</organism>
<evidence type="ECO:0000313" key="8">
    <source>
        <dbReference type="EMBL" id="AKV81105.1"/>
    </source>
</evidence>
<dbReference type="Proteomes" id="UP000029084">
    <property type="component" value="Chromosome"/>
</dbReference>
<dbReference type="EMBL" id="CP012173">
    <property type="protein sequence ID" value="AKV76608.1"/>
    <property type="molecule type" value="Genomic_DNA"/>
</dbReference>
<evidence type="ECO:0000256" key="2">
    <source>
        <dbReference type="ARBA" id="ARBA00022723"/>
    </source>
</evidence>
<sequence>MRLFTFLKFGETRVGLERDSRRLDLYEAYRLVYGTREAPGFLLDMKKLIMLGKPVMDVLHELEREWPREAELSGQLEWSPPVPFPEKILCPAVNYKAHGQEAGTPPPPKPYFFTKFASSLVGHEMPVVKPKVTEKLDWEVELGIVIGKPGKYVEPERALDHVFGFTVFNDVSVRDWQFPEGWPKILNPYGQNWVWGKAMDRTTPVGPVIVTRDEIRDPNSLSMILKVNGNVEQNGNTRDLIFNVQELVSWASRGITLSPGDIISTGTPPGVGFAKGKYLKPGDVMEATIEGIGTLRNKVEQE</sequence>
<evidence type="ECO:0000313" key="13">
    <source>
        <dbReference type="Proteomes" id="UP000062398"/>
    </source>
</evidence>
<dbReference type="InterPro" id="IPR051121">
    <property type="entry name" value="FAH"/>
</dbReference>
<feature type="domain" description="Fumarylacetoacetase-like C-terminal" evidence="3">
    <location>
        <begin position="87"/>
        <end position="299"/>
    </location>
</feature>
<evidence type="ECO:0000313" key="7">
    <source>
        <dbReference type="EMBL" id="AKV78860.1"/>
    </source>
</evidence>
<dbReference type="EC" id="5.3.3.10" evidence="4"/>
<evidence type="ECO:0000313" key="10">
    <source>
        <dbReference type="Proteomes" id="UP000029084"/>
    </source>
</evidence>
<dbReference type="GO" id="GO:0019752">
    <property type="term" value="P:carboxylic acid metabolic process"/>
    <property type="evidence" value="ECO:0007669"/>
    <property type="project" value="UniProtKB-ARBA"/>
</dbReference>
<reference evidence="9 11" key="3">
    <citation type="submission" date="2015-07" db="EMBL/GenBank/DDBJ databases">
        <title>Physiological, transcriptional responses and genome re-sequencing of acid resistant extremely thermoacidophilic Metallosphaera sedula SARC-M1.</title>
        <authorList>
            <person name="Ai C."/>
            <person name="McCarthy S."/>
            <person name="Eckrich V."/>
            <person name="Rudrappa D."/>
            <person name="Qiu G."/>
            <person name="Blum P."/>
        </authorList>
    </citation>
    <scope>NUCLEOTIDE SEQUENCE [LARGE SCALE GENOMIC DNA]</scope>
    <source>
        <strain evidence="9 11">SARC-M1</strain>
    </source>
</reference>
<dbReference type="GO" id="GO:0046872">
    <property type="term" value="F:metal ion binding"/>
    <property type="evidence" value="ECO:0007669"/>
    <property type="project" value="UniProtKB-KW"/>
</dbReference>
<evidence type="ECO:0000313" key="4">
    <source>
        <dbReference type="EMBL" id="AIM27500.1"/>
    </source>
</evidence>
<dbReference type="GeneID" id="91755857"/>
<keyword evidence="2" id="KW-0479">Metal-binding</keyword>
<dbReference type="PATRIC" id="fig|43687.5.peg.1481"/>
<evidence type="ECO:0000313" key="9">
    <source>
        <dbReference type="EMBL" id="AKV83343.1"/>
    </source>
</evidence>
<dbReference type="Proteomes" id="UP000061362">
    <property type="component" value="Chromosome"/>
</dbReference>
<keyword evidence="4" id="KW-0413">Isomerase</keyword>
<accession>A0A088E838</accession>
<evidence type="ECO:0000313" key="5">
    <source>
        <dbReference type="EMBL" id="AKV74369.1"/>
    </source>
</evidence>
<dbReference type="SUPFAM" id="SSF56529">
    <property type="entry name" value="FAH"/>
    <property type="match status" value="1"/>
</dbReference>
<dbReference type="Proteomes" id="UP000068832">
    <property type="component" value="Chromosome"/>
</dbReference>
<evidence type="ECO:0000256" key="1">
    <source>
        <dbReference type="ARBA" id="ARBA00010211"/>
    </source>
</evidence>
<dbReference type="PANTHER" id="PTHR42796">
    <property type="entry name" value="FUMARYLACETOACETATE HYDROLASE DOMAIN-CONTAINING PROTEIN 2A-RELATED"/>
    <property type="match status" value="1"/>
</dbReference>
<dbReference type="EMBL" id="CP012176">
    <property type="protein sequence ID" value="AKV83343.1"/>
    <property type="molecule type" value="Genomic_DNA"/>
</dbReference>
<evidence type="ECO:0000313" key="15">
    <source>
        <dbReference type="Proteomes" id="UP000068832"/>
    </source>
</evidence>